<dbReference type="AlphaFoldDB" id="A0A0D2NGW4"/>
<feature type="region of interest" description="Disordered" evidence="1">
    <location>
        <begin position="35"/>
        <end position="59"/>
    </location>
</feature>
<keyword evidence="3" id="KW-1185">Reference proteome</keyword>
<dbReference type="Proteomes" id="UP000054270">
    <property type="component" value="Unassembled WGS sequence"/>
</dbReference>
<feature type="compositionally biased region" description="Basic and acidic residues" evidence="1">
    <location>
        <begin position="307"/>
        <end position="319"/>
    </location>
</feature>
<protein>
    <submittedName>
        <fullName evidence="2">Uncharacterized protein</fullName>
    </submittedName>
</protein>
<name>A0A0D2NGW4_HYPSF</name>
<accession>A0A0D2NGW4</accession>
<evidence type="ECO:0000313" key="2">
    <source>
        <dbReference type="EMBL" id="KJA15921.1"/>
    </source>
</evidence>
<sequence>MWPEIRDVSKTNCEVNLGGGYVEQGAMRAIPRISQGAPLPSESTDKRVVRTPPPPEMNGCARTVRPAKNSPSRTQPLGGLQRKCKDQVVVGVAAPGRAQRTLTRESAQMTCIHAGWDSCGALDKDGARTQGRPGAGANESDVRSIQRWRSRRLSSFMSVCDVVENILIMATVLGGGTDTGAAPCKRIYGVTGDAPGSGTRAYTHARKGVETQGVIMAAGTRPLLEGTRRRGALNVAPTAWRGDRQSDYTPKLGGMITAGVQADQLTARQRGGWRASSGGGVGARKRGKVRAVASGARLKASGDDYEDVGHRSIDVDEAQ</sequence>
<feature type="region of interest" description="Disordered" evidence="1">
    <location>
        <begin position="268"/>
        <end position="319"/>
    </location>
</feature>
<proteinExistence type="predicted"/>
<evidence type="ECO:0000256" key="1">
    <source>
        <dbReference type="SAM" id="MobiDB-lite"/>
    </source>
</evidence>
<evidence type="ECO:0000313" key="3">
    <source>
        <dbReference type="Proteomes" id="UP000054270"/>
    </source>
</evidence>
<reference evidence="3" key="1">
    <citation type="submission" date="2014-04" db="EMBL/GenBank/DDBJ databases">
        <title>Evolutionary Origins and Diversification of the Mycorrhizal Mutualists.</title>
        <authorList>
            <consortium name="DOE Joint Genome Institute"/>
            <consortium name="Mycorrhizal Genomics Consortium"/>
            <person name="Kohler A."/>
            <person name="Kuo A."/>
            <person name="Nagy L.G."/>
            <person name="Floudas D."/>
            <person name="Copeland A."/>
            <person name="Barry K.W."/>
            <person name="Cichocki N."/>
            <person name="Veneault-Fourrey C."/>
            <person name="LaButti K."/>
            <person name="Lindquist E.A."/>
            <person name="Lipzen A."/>
            <person name="Lundell T."/>
            <person name="Morin E."/>
            <person name="Murat C."/>
            <person name="Riley R."/>
            <person name="Ohm R."/>
            <person name="Sun H."/>
            <person name="Tunlid A."/>
            <person name="Henrissat B."/>
            <person name="Grigoriev I.V."/>
            <person name="Hibbett D.S."/>
            <person name="Martin F."/>
        </authorList>
    </citation>
    <scope>NUCLEOTIDE SEQUENCE [LARGE SCALE GENOMIC DNA]</scope>
    <source>
        <strain evidence="3">FD-334 SS-4</strain>
    </source>
</reference>
<gene>
    <name evidence="2" type="ORF">HYPSUDRAFT_80337</name>
</gene>
<organism evidence="2 3">
    <name type="scientific">Hypholoma sublateritium (strain FD-334 SS-4)</name>
    <dbReference type="NCBI Taxonomy" id="945553"/>
    <lineage>
        <taxon>Eukaryota</taxon>
        <taxon>Fungi</taxon>
        <taxon>Dikarya</taxon>
        <taxon>Basidiomycota</taxon>
        <taxon>Agaricomycotina</taxon>
        <taxon>Agaricomycetes</taxon>
        <taxon>Agaricomycetidae</taxon>
        <taxon>Agaricales</taxon>
        <taxon>Agaricineae</taxon>
        <taxon>Strophariaceae</taxon>
        <taxon>Hypholoma</taxon>
    </lineage>
</organism>
<dbReference type="EMBL" id="KN817632">
    <property type="protein sequence ID" value="KJA15921.1"/>
    <property type="molecule type" value="Genomic_DNA"/>
</dbReference>